<evidence type="ECO:0000313" key="2">
    <source>
        <dbReference type="EMBL" id="MBA5688285.1"/>
    </source>
</evidence>
<evidence type="ECO:0000313" key="3">
    <source>
        <dbReference type="Proteomes" id="UP000573499"/>
    </source>
</evidence>
<organism evidence="2 3">
    <name type="scientific">Rugamonas apoptosis</name>
    <dbReference type="NCBI Taxonomy" id="2758570"/>
    <lineage>
        <taxon>Bacteria</taxon>
        <taxon>Pseudomonadati</taxon>
        <taxon>Pseudomonadota</taxon>
        <taxon>Betaproteobacteria</taxon>
        <taxon>Burkholderiales</taxon>
        <taxon>Oxalobacteraceae</taxon>
        <taxon>Telluria group</taxon>
        <taxon>Rugamonas</taxon>
    </lineage>
</organism>
<accession>A0A7W2FAT4</accession>
<protein>
    <submittedName>
        <fullName evidence="2">Uncharacterized protein</fullName>
    </submittedName>
</protein>
<comment type="caution">
    <text evidence="2">The sequence shown here is derived from an EMBL/GenBank/DDBJ whole genome shotgun (WGS) entry which is preliminary data.</text>
</comment>
<reference evidence="2 3" key="1">
    <citation type="submission" date="2020-07" db="EMBL/GenBank/DDBJ databases">
        <title>Novel species isolated from subtropical streams in China.</title>
        <authorList>
            <person name="Lu H."/>
        </authorList>
    </citation>
    <scope>NUCLEOTIDE SEQUENCE [LARGE SCALE GENOMIC DNA]</scope>
    <source>
        <strain evidence="2 3">LX47W</strain>
    </source>
</reference>
<keyword evidence="3" id="KW-1185">Reference proteome</keyword>
<feature type="signal peptide" evidence="1">
    <location>
        <begin position="1"/>
        <end position="20"/>
    </location>
</feature>
<dbReference type="RefSeq" id="WP_182154142.1">
    <property type="nucleotide sequence ID" value="NZ_JACEZU010000007.1"/>
</dbReference>
<feature type="chain" id="PRO_5030534645" evidence="1">
    <location>
        <begin position="21"/>
        <end position="122"/>
    </location>
</feature>
<gene>
    <name evidence="2" type="ORF">H3H39_14650</name>
</gene>
<evidence type="ECO:0000256" key="1">
    <source>
        <dbReference type="SAM" id="SignalP"/>
    </source>
</evidence>
<dbReference type="EMBL" id="JACEZU010000007">
    <property type="protein sequence ID" value="MBA5688285.1"/>
    <property type="molecule type" value="Genomic_DNA"/>
</dbReference>
<dbReference type="Proteomes" id="UP000573499">
    <property type="component" value="Unassembled WGS sequence"/>
</dbReference>
<name>A0A7W2FAT4_9BURK</name>
<proteinExistence type="predicted"/>
<sequence length="122" mass="13069">MKKYVAVLLLALGNMAPVRAEDAPAAPGAVAQASLASKLVEGSPWRFDTKFESTIVNFRFSDDGKLQRQSARSQAWSDFPIGDNQTGTFNTSNGHTITYSLDAAGNPIAVHSKHAATFKSVK</sequence>
<keyword evidence="1" id="KW-0732">Signal</keyword>
<dbReference type="AlphaFoldDB" id="A0A7W2FAT4"/>